<feature type="region of interest" description="Disordered" evidence="4">
    <location>
        <begin position="353"/>
        <end position="378"/>
    </location>
</feature>
<keyword evidence="6" id="KW-1185">Reference proteome</keyword>
<sequence length="517" mass="56510">MTTPLHPRSLPGVDSYADEPPPPYEESPSSLSSSSSPPPPFVTTYPQNPPSRQPRYQPLAPPPLYSPSPPSSSSRTAITTTTTTTTIATTSSSRTRTTTSTTTTTHQTSPLKKVGFLPQGEEKSLLETLLSQHRWKAYYGPKPKTLTAALRKAALWGDRAFVRAILDVGGAEIGGGQQHSNTCVHEALRGPSPDIALEILRRYMDVDDQRQQQQQQQQPQSSVQGQTSCTNRHQWILDSRDSATGVMPLHVAAESGDARVVLALVEMGAQVDAVDGVGRTALHMAARYRKLEVVDVLLDCGAEVGRVKRSLWDKWKEGSKERELLGGWEVVSGVLRDAVERRRALGLGYGGSVVGEGQDEAEEEEEEDVGLAMDEEEEEEEDVAVIQTVGGGVTDISLGQDILYRNVVGNSAGTASRPSPETGNLNWQLIQAALLASNLSETADPPVRRVLRVGGGMHSRTAHQSFLHSPEYEAWRADCEVLLAESRRQRERNRQENERRLGVQASRISTHGSTYIR</sequence>
<reference evidence="5" key="1">
    <citation type="journal article" date="2023" name="Mol. Phylogenet. Evol.">
        <title>Genome-scale phylogeny and comparative genomics of the fungal order Sordariales.</title>
        <authorList>
            <person name="Hensen N."/>
            <person name="Bonometti L."/>
            <person name="Westerberg I."/>
            <person name="Brannstrom I.O."/>
            <person name="Guillou S."/>
            <person name="Cros-Aarteil S."/>
            <person name="Calhoun S."/>
            <person name="Haridas S."/>
            <person name="Kuo A."/>
            <person name="Mondo S."/>
            <person name="Pangilinan J."/>
            <person name="Riley R."/>
            <person name="LaButti K."/>
            <person name="Andreopoulos B."/>
            <person name="Lipzen A."/>
            <person name="Chen C."/>
            <person name="Yan M."/>
            <person name="Daum C."/>
            <person name="Ng V."/>
            <person name="Clum A."/>
            <person name="Steindorff A."/>
            <person name="Ohm R.A."/>
            <person name="Martin F."/>
            <person name="Silar P."/>
            <person name="Natvig D.O."/>
            <person name="Lalanne C."/>
            <person name="Gautier V."/>
            <person name="Ament-Velasquez S.L."/>
            <person name="Kruys A."/>
            <person name="Hutchinson M.I."/>
            <person name="Powell A.J."/>
            <person name="Barry K."/>
            <person name="Miller A.N."/>
            <person name="Grigoriev I.V."/>
            <person name="Debuchy R."/>
            <person name="Gladieux P."/>
            <person name="Hiltunen Thoren M."/>
            <person name="Johannesson H."/>
        </authorList>
    </citation>
    <scope>NUCLEOTIDE SEQUENCE</scope>
    <source>
        <strain evidence="5">PSN324</strain>
    </source>
</reference>
<evidence type="ECO:0000313" key="5">
    <source>
        <dbReference type="EMBL" id="KAK4464313.1"/>
    </source>
</evidence>
<dbReference type="GO" id="GO:0004842">
    <property type="term" value="F:ubiquitin-protein transferase activity"/>
    <property type="evidence" value="ECO:0007669"/>
    <property type="project" value="TreeGrafter"/>
</dbReference>
<feature type="region of interest" description="Disordered" evidence="4">
    <location>
        <begin position="207"/>
        <end position="229"/>
    </location>
</feature>
<evidence type="ECO:0000256" key="2">
    <source>
        <dbReference type="ARBA" id="ARBA00023043"/>
    </source>
</evidence>
<dbReference type="Pfam" id="PF12796">
    <property type="entry name" value="Ank_2"/>
    <property type="match status" value="1"/>
</dbReference>
<dbReference type="PROSITE" id="PS50297">
    <property type="entry name" value="ANK_REP_REGION"/>
    <property type="match status" value="2"/>
</dbReference>
<keyword evidence="2 3" id="KW-0040">ANK repeat</keyword>
<evidence type="ECO:0000313" key="6">
    <source>
        <dbReference type="Proteomes" id="UP001321749"/>
    </source>
</evidence>
<name>A0AAV9HUE4_9PEZI</name>
<feature type="compositionally biased region" description="Polar residues" evidence="4">
    <location>
        <begin position="506"/>
        <end position="517"/>
    </location>
</feature>
<feature type="compositionally biased region" description="Low complexity" evidence="4">
    <location>
        <begin position="211"/>
        <end position="228"/>
    </location>
</feature>
<dbReference type="InterPro" id="IPR036770">
    <property type="entry name" value="Ankyrin_rpt-contain_sf"/>
</dbReference>
<keyword evidence="1" id="KW-0677">Repeat</keyword>
<feature type="region of interest" description="Disordered" evidence="4">
    <location>
        <begin position="1"/>
        <end position="109"/>
    </location>
</feature>
<dbReference type="PANTHER" id="PTHR24171:SF8">
    <property type="entry name" value="BRCA1-ASSOCIATED RING DOMAIN PROTEIN 1"/>
    <property type="match status" value="1"/>
</dbReference>
<gene>
    <name evidence="5" type="ORF">QBC42DRAFT_295131</name>
</gene>
<dbReference type="AlphaFoldDB" id="A0AAV9HUE4"/>
<evidence type="ECO:0000256" key="4">
    <source>
        <dbReference type="SAM" id="MobiDB-lite"/>
    </source>
</evidence>
<dbReference type="EMBL" id="MU864949">
    <property type="protein sequence ID" value="KAK4464313.1"/>
    <property type="molecule type" value="Genomic_DNA"/>
</dbReference>
<feature type="compositionally biased region" description="Low complexity" evidence="4">
    <location>
        <begin position="71"/>
        <end position="105"/>
    </location>
</feature>
<dbReference type="Gene3D" id="1.25.40.20">
    <property type="entry name" value="Ankyrin repeat-containing domain"/>
    <property type="match status" value="1"/>
</dbReference>
<feature type="repeat" description="ANK" evidence="3">
    <location>
        <begin position="277"/>
        <end position="309"/>
    </location>
</feature>
<feature type="repeat" description="ANK" evidence="3">
    <location>
        <begin position="244"/>
        <end position="276"/>
    </location>
</feature>
<dbReference type="PROSITE" id="PS50088">
    <property type="entry name" value="ANK_REPEAT"/>
    <property type="match status" value="2"/>
</dbReference>
<dbReference type="SUPFAM" id="SSF48403">
    <property type="entry name" value="Ankyrin repeat"/>
    <property type="match status" value="1"/>
</dbReference>
<evidence type="ECO:0000256" key="1">
    <source>
        <dbReference type="ARBA" id="ARBA00022737"/>
    </source>
</evidence>
<dbReference type="InterPro" id="IPR002110">
    <property type="entry name" value="Ankyrin_rpt"/>
</dbReference>
<reference evidence="5" key="2">
    <citation type="submission" date="2023-06" db="EMBL/GenBank/DDBJ databases">
        <authorList>
            <consortium name="Lawrence Berkeley National Laboratory"/>
            <person name="Mondo S.J."/>
            <person name="Hensen N."/>
            <person name="Bonometti L."/>
            <person name="Westerberg I."/>
            <person name="Brannstrom I.O."/>
            <person name="Guillou S."/>
            <person name="Cros-Aarteil S."/>
            <person name="Calhoun S."/>
            <person name="Haridas S."/>
            <person name="Kuo A."/>
            <person name="Pangilinan J."/>
            <person name="Riley R."/>
            <person name="Labutti K."/>
            <person name="Andreopoulos B."/>
            <person name="Lipzen A."/>
            <person name="Chen C."/>
            <person name="Yanf M."/>
            <person name="Daum C."/>
            <person name="Ng V."/>
            <person name="Clum A."/>
            <person name="Steindorff A."/>
            <person name="Ohm R."/>
            <person name="Martin F."/>
            <person name="Silar P."/>
            <person name="Natvig D."/>
            <person name="Lalanne C."/>
            <person name="Gautier V."/>
            <person name="Ament-Velasquez S.L."/>
            <person name="Kruys A."/>
            <person name="Hutchinson M.I."/>
            <person name="Powell A.J."/>
            <person name="Barry K."/>
            <person name="Miller A.N."/>
            <person name="Grigoriev I.V."/>
            <person name="Debuchy R."/>
            <person name="Gladieux P."/>
            <person name="Thoren M.H."/>
            <person name="Johannesson H."/>
        </authorList>
    </citation>
    <scope>NUCLEOTIDE SEQUENCE</scope>
    <source>
        <strain evidence="5">PSN324</strain>
    </source>
</reference>
<comment type="caution">
    <text evidence="5">The sequence shown here is derived from an EMBL/GenBank/DDBJ whole genome shotgun (WGS) entry which is preliminary data.</text>
</comment>
<dbReference type="GO" id="GO:0085020">
    <property type="term" value="P:protein K6-linked ubiquitination"/>
    <property type="evidence" value="ECO:0007669"/>
    <property type="project" value="TreeGrafter"/>
</dbReference>
<feature type="compositionally biased region" description="Acidic residues" evidence="4">
    <location>
        <begin position="357"/>
        <end position="378"/>
    </location>
</feature>
<organism evidence="5 6">
    <name type="scientific">Cladorrhinum samala</name>
    <dbReference type="NCBI Taxonomy" id="585594"/>
    <lineage>
        <taxon>Eukaryota</taxon>
        <taxon>Fungi</taxon>
        <taxon>Dikarya</taxon>
        <taxon>Ascomycota</taxon>
        <taxon>Pezizomycotina</taxon>
        <taxon>Sordariomycetes</taxon>
        <taxon>Sordariomycetidae</taxon>
        <taxon>Sordariales</taxon>
        <taxon>Podosporaceae</taxon>
        <taxon>Cladorrhinum</taxon>
    </lineage>
</organism>
<accession>A0AAV9HUE4</accession>
<evidence type="ECO:0000256" key="3">
    <source>
        <dbReference type="PROSITE-ProRule" id="PRU00023"/>
    </source>
</evidence>
<proteinExistence type="predicted"/>
<feature type="compositionally biased region" description="Pro residues" evidence="4">
    <location>
        <begin position="59"/>
        <end position="70"/>
    </location>
</feature>
<feature type="compositionally biased region" description="Low complexity" evidence="4">
    <location>
        <begin position="26"/>
        <end position="35"/>
    </location>
</feature>
<feature type="region of interest" description="Disordered" evidence="4">
    <location>
        <begin position="487"/>
        <end position="517"/>
    </location>
</feature>
<dbReference type="SMART" id="SM00248">
    <property type="entry name" value="ANK"/>
    <property type="match status" value="3"/>
</dbReference>
<protein>
    <submittedName>
        <fullName evidence="5">Ankyrin repeat-containing domain protein</fullName>
    </submittedName>
</protein>
<feature type="compositionally biased region" description="Pro residues" evidence="4">
    <location>
        <begin position="36"/>
        <end position="52"/>
    </location>
</feature>
<dbReference type="PANTHER" id="PTHR24171">
    <property type="entry name" value="ANKYRIN REPEAT DOMAIN-CONTAINING PROTEIN 39-RELATED"/>
    <property type="match status" value="1"/>
</dbReference>
<feature type="compositionally biased region" description="Basic and acidic residues" evidence="4">
    <location>
        <begin position="487"/>
        <end position="501"/>
    </location>
</feature>
<dbReference type="Proteomes" id="UP001321749">
    <property type="component" value="Unassembled WGS sequence"/>
</dbReference>